<proteinExistence type="predicted"/>
<name>A0ABV6U4R5_9ACTN</name>
<evidence type="ECO:0000313" key="2">
    <source>
        <dbReference type="Proteomes" id="UP001589870"/>
    </source>
</evidence>
<protein>
    <submittedName>
        <fullName evidence="1">Uncharacterized protein</fullName>
    </submittedName>
</protein>
<keyword evidence="2" id="KW-1185">Reference proteome</keyword>
<dbReference type="RefSeq" id="WP_394301043.1">
    <property type="nucleotide sequence ID" value="NZ_JBHMQT010000018.1"/>
</dbReference>
<comment type="caution">
    <text evidence="1">The sequence shown here is derived from an EMBL/GenBank/DDBJ whole genome shotgun (WGS) entry which is preliminary data.</text>
</comment>
<gene>
    <name evidence="1" type="ORF">ACFHYQ_11180</name>
</gene>
<dbReference type="EMBL" id="JBHMQT010000018">
    <property type="protein sequence ID" value="MFC0862855.1"/>
    <property type="molecule type" value="Genomic_DNA"/>
</dbReference>
<reference evidence="1 2" key="1">
    <citation type="submission" date="2024-09" db="EMBL/GenBank/DDBJ databases">
        <authorList>
            <person name="Sun Q."/>
            <person name="Mori K."/>
        </authorList>
    </citation>
    <scope>NUCLEOTIDE SEQUENCE [LARGE SCALE GENOMIC DNA]</scope>
    <source>
        <strain evidence="1 2">TBRC 1851</strain>
    </source>
</reference>
<accession>A0ABV6U4R5</accession>
<sequence length="85" mass="9848">MAETQLAVRGVDRLDHRYLENLGAEAVPALDRLPEPDRSCVLFEVVVANELYRRDPWNGWNLAREQARDVLARRPVQRRIECPVP</sequence>
<dbReference type="Proteomes" id="UP001589870">
    <property type="component" value="Unassembled WGS sequence"/>
</dbReference>
<evidence type="ECO:0000313" key="1">
    <source>
        <dbReference type="EMBL" id="MFC0862855.1"/>
    </source>
</evidence>
<organism evidence="1 2">
    <name type="scientific">Sphaerimonospora cavernae</name>
    <dbReference type="NCBI Taxonomy" id="1740611"/>
    <lineage>
        <taxon>Bacteria</taxon>
        <taxon>Bacillati</taxon>
        <taxon>Actinomycetota</taxon>
        <taxon>Actinomycetes</taxon>
        <taxon>Streptosporangiales</taxon>
        <taxon>Streptosporangiaceae</taxon>
        <taxon>Sphaerimonospora</taxon>
    </lineage>
</organism>